<dbReference type="InterPro" id="IPR003749">
    <property type="entry name" value="ThiS/MoaD-like"/>
</dbReference>
<dbReference type="Gene3D" id="3.10.20.30">
    <property type="match status" value="1"/>
</dbReference>
<gene>
    <name evidence="1" type="ORF">SAMN05660472_00690</name>
</gene>
<dbReference type="InterPro" id="IPR016155">
    <property type="entry name" value="Mopterin_synth/thiamin_S_b"/>
</dbReference>
<dbReference type="STRING" id="393762.SAMN05660472_00690"/>
<name>A0A1G8YZI7_9FIRM</name>
<dbReference type="InterPro" id="IPR012675">
    <property type="entry name" value="Beta-grasp_dom_sf"/>
</dbReference>
<dbReference type="AlphaFoldDB" id="A0A1G8YZI7"/>
<evidence type="ECO:0000313" key="2">
    <source>
        <dbReference type="Proteomes" id="UP000198718"/>
    </source>
</evidence>
<reference evidence="1 2" key="1">
    <citation type="submission" date="2016-10" db="EMBL/GenBank/DDBJ databases">
        <authorList>
            <person name="de Groot N.N."/>
        </authorList>
    </citation>
    <scope>NUCLEOTIDE SEQUENCE [LARGE SCALE GENOMIC DNA]</scope>
    <source>
        <strain evidence="1 2">DSM 18346</strain>
    </source>
</reference>
<sequence>MMQVTVKVMGDLIKIVGYSSFTVELQKDATIKGLLEELFILHGEDFKKEVMDKEGRDLAPYYKVLVNGRNAKLLGHFETVLENGQTIHIMPPIAGG</sequence>
<evidence type="ECO:0000313" key="1">
    <source>
        <dbReference type="EMBL" id="SDK08147.1"/>
    </source>
</evidence>
<dbReference type="Pfam" id="PF02597">
    <property type="entry name" value="ThiS"/>
    <property type="match status" value="1"/>
</dbReference>
<organism evidence="1 2">
    <name type="scientific">Natronincola ferrireducens</name>
    <dbReference type="NCBI Taxonomy" id="393762"/>
    <lineage>
        <taxon>Bacteria</taxon>
        <taxon>Bacillati</taxon>
        <taxon>Bacillota</taxon>
        <taxon>Clostridia</taxon>
        <taxon>Peptostreptococcales</taxon>
        <taxon>Natronincolaceae</taxon>
        <taxon>Natronincola</taxon>
    </lineage>
</organism>
<dbReference type="PANTHER" id="PTHR38031:SF1">
    <property type="entry name" value="SULFUR CARRIER PROTEIN CYSO"/>
    <property type="match status" value="1"/>
</dbReference>
<dbReference type="SUPFAM" id="SSF54285">
    <property type="entry name" value="MoaD/ThiS"/>
    <property type="match status" value="1"/>
</dbReference>
<protein>
    <submittedName>
        <fullName evidence="1">ThiS family protein</fullName>
    </submittedName>
</protein>
<dbReference type="OrthoDB" id="9801945at2"/>
<dbReference type="PANTHER" id="PTHR38031">
    <property type="entry name" value="SULFUR CARRIER PROTEIN SLR0821-RELATED"/>
    <property type="match status" value="1"/>
</dbReference>
<proteinExistence type="predicted"/>
<dbReference type="NCBIfam" id="TIGR01687">
    <property type="entry name" value="moaD_arch"/>
    <property type="match status" value="1"/>
</dbReference>
<dbReference type="RefSeq" id="WP_090550299.1">
    <property type="nucleotide sequence ID" value="NZ_FNFP01000001.1"/>
</dbReference>
<dbReference type="CDD" id="cd17040">
    <property type="entry name" value="Ubl_MoaD_like"/>
    <property type="match status" value="1"/>
</dbReference>
<accession>A0A1G8YZI7</accession>
<dbReference type="InterPro" id="IPR052045">
    <property type="entry name" value="Sulfur_Carrier/Prot_Modifier"/>
</dbReference>
<dbReference type="Proteomes" id="UP000198718">
    <property type="component" value="Unassembled WGS sequence"/>
</dbReference>
<dbReference type="EMBL" id="FNFP01000001">
    <property type="protein sequence ID" value="SDK08147.1"/>
    <property type="molecule type" value="Genomic_DNA"/>
</dbReference>
<keyword evidence="2" id="KW-1185">Reference proteome</keyword>
<dbReference type="InterPro" id="IPR010038">
    <property type="entry name" value="MoaD_arc-typ"/>
</dbReference>